<evidence type="ECO:0000313" key="2">
    <source>
        <dbReference type="EMBL" id="CAH1780452.1"/>
    </source>
</evidence>
<protein>
    <submittedName>
        <fullName evidence="2">Uncharacterized protein</fullName>
    </submittedName>
</protein>
<proteinExistence type="predicted"/>
<comment type="caution">
    <text evidence="2">The sequence shown here is derived from an EMBL/GenBank/DDBJ whole genome shotgun (WGS) entry which is preliminary data.</text>
</comment>
<evidence type="ECO:0000313" key="3">
    <source>
        <dbReference type="Proteomes" id="UP000749559"/>
    </source>
</evidence>
<keyword evidence="1" id="KW-1133">Transmembrane helix</keyword>
<name>A0A8S4NFZ6_OWEFU</name>
<feature type="transmembrane region" description="Helical" evidence="1">
    <location>
        <begin position="265"/>
        <end position="283"/>
    </location>
</feature>
<organism evidence="2 3">
    <name type="scientific">Owenia fusiformis</name>
    <name type="common">Polychaete worm</name>
    <dbReference type="NCBI Taxonomy" id="6347"/>
    <lineage>
        <taxon>Eukaryota</taxon>
        <taxon>Metazoa</taxon>
        <taxon>Spiralia</taxon>
        <taxon>Lophotrochozoa</taxon>
        <taxon>Annelida</taxon>
        <taxon>Polychaeta</taxon>
        <taxon>Sedentaria</taxon>
        <taxon>Canalipalpata</taxon>
        <taxon>Sabellida</taxon>
        <taxon>Oweniida</taxon>
        <taxon>Oweniidae</taxon>
        <taxon>Owenia</taxon>
    </lineage>
</organism>
<keyword evidence="1" id="KW-0812">Transmembrane</keyword>
<dbReference type="AlphaFoldDB" id="A0A8S4NFZ6"/>
<dbReference type="Proteomes" id="UP000749559">
    <property type="component" value="Unassembled WGS sequence"/>
</dbReference>
<gene>
    <name evidence="2" type="ORF">OFUS_LOCUS7146</name>
</gene>
<reference evidence="2" key="1">
    <citation type="submission" date="2022-03" db="EMBL/GenBank/DDBJ databases">
        <authorList>
            <person name="Martin C."/>
        </authorList>
    </citation>
    <scope>NUCLEOTIDE SEQUENCE</scope>
</reference>
<accession>A0A8S4NFZ6</accession>
<evidence type="ECO:0000256" key="1">
    <source>
        <dbReference type="SAM" id="Phobius"/>
    </source>
</evidence>
<keyword evidence="3" id="KW-1185">Reference proteome</keyword>
<dbReference type="EMBL" id="CAIIXF020000003">
    <property type="protein sequence ID" value="CAH1780452.1"/>
    <property type="molecule type" value="Genomic_DNA"/>
</dbReference>
<feature type="non-terminal residue" evidence="2">
    <location>
        <position position="1"/>
    </location>
</feature>
<keyword evidence="1" id="KW-0472">Membrane</keyword>
<sequence length="284" mass="31666">APNYARVRSCLPTEYECPSCANKTLSKLCATSGLHPVQAPTDDPNPSPGVVYHNKFCWFCANPTDYNRQACRISLGYRNSAEFKLFSFQILVDISVDNKRSLNVRSSSGIQSVGFELECKTESSCIAVACPDGYMKNGERCVMKGKLVHTILRTTVLEIGATKQIEIMENLLQDTFIPTGYIDCSCHIKSPDVNQNTFIMSFNVSFPGNATNLEIHRNMRTKYETFVMQAEEGDLSEMNMTYEILPSEVNNPETILDKKNSTTSASGGFIWPVFIAIIVMTFVL</sequence>